<dbReference type="NCBIfam" id="TIGR00674">
    <property type="entry name" value="dapA"/>
    <property type="match status" value="1"/>
</dbReference>
<evidence type="ECO:0000256" key="13">
    <source>
        <dbReference type="PIRNR" id="PIRNR001365"/>
    </source>
</evidence>
<protein>
    <recommendedName>
        <fullName evidence="4 12">4-hydroxy-tetrahydrodipicolinate synthase</fullName>
        <shortName evidence="12">HTPA synthase</shortName>
        <ecNumber evidence="4 12">4.3.3.7</ecNumber>
    </recommendedName>
</protein>
<feature type="site" description="Part of a proton relay during catalysis" evidence="12">
    <location>
        <position position="108"/>
    </location>
</feature>
<comment type="similarity">
    <text evidence="3 12 13">Belongs to the DapA family.</text>
</comment>
<dbReference type="GO" id="GO:0009089">
    <property type="term" value="P:lysine biosynthetic process via diaminopimelate"/>
    <property type="evidence" value="ECO:0007669"/>
    <property type="project" value="UniProtKB-UniRule"/>
</dbReference>
<dbReference type="Pfam" id="PF00701">
    <property type="entry name" value="DHDPS"/>
    <property type="match status" value="1"/>
</dbReference>
<dbReference type="InterPro" id="IPR020625">
    <property type="entry name" value="Schiff_base-form_aldolases_AS"/>
</dbReference>
<keyword evidence="7 12" id="KW-0220">Diaminopimelate biosynthesis</keyword>
<dbReference type="UniPathway" id="UPA00034">
    <property type="reaction ID" value="UER00017"/>
</dbReference>
<dbReference type="InterPro" id="IPR002220">
    <property type="entry name" value="DapA-like"/>
</dbReference>
<comment type="catalytic activity">
    <reaction evidence="11 12">
        <text>L-aspartate 4-semialdehyde + pyruvate = (2S,4S)-4-hydroxy-2,3,4,5-tetrahydrodipicolinate + H2O + H(+)</text>
        <dbReference type="Rhea" id="RHEA:34171"/>
        <dbReference type="ChEBI" id="CHEBI:15361"/>
        <dbReference type="ChEBI" id="CHEBI:15377"/>
        <dbReference type="ChEBI" id="CHEBI:15378"/>
        <dbReference type="ChEBI" id="CHEBI:67139"/>
        <dbReference type="ChEBI" id="CHEBI:537519"/>
        <dbReference type="EC" id="4.3.3.7"/>
    </reaction>
</comment>
<dbReference type="AlphaFoldDB" id="A0A0U1QME1"/>
<dbReference type="PROSITE" id="PS00666">
    <property type="entry name" value="DHDPS_2"/>
    <property type="match status" value="1"/>
</dbReference>
<evidence type="ECO:0000256" key="10">
    <source>
        <dbReference type="ARBA" id="ARBA00023270"/>
    </source>
</evidence>
<evidence type="ECO:0000256" key="2">
    <source>
        <dbReference type="ARBA" id="ARBA00005120"/>
    </source>
</evidence>
<evidence type="ECO:0000256" key="3">
    <source>
        <dbReference type="ARBA" id="ARBA00007592"/>
    </source>
</evidence>
<keyword evidence="9 12" id="KW-0456">Lyase</keyword>
<reference evidence="16 17" key="1">
    <citation type="journal article" date="2011" name="J. Bacteriol.">
        <title>Draft genome sequence of Sporolactobacillus inulinus strain CASD, an efficient D-lactic acid-producing bacterium with high-concentration lactate tolerance capability.</title>
        <authorList>
            <person name="Yu B."/>
            <person name="Su F."/>
            <person name="Wang L."/>
            <person name="Xu K."/>
            <person name="Zhao B."/>
            <person name="Xu P."/>
        </authorList>
    </citation>
    <scope>NUCLEOTIDE SEQUENCE [LARGE SCALE GENOMIC DNA]</scope>
    <source>
        <strain evidence="16 17">CASD</strain>
    </source>
</reference>
<gene>
    <name evidence="12" type="primary">dapA</name>
    <name evidence="16" type="ORF">SINU_10500</name>
</gene>
<keyword evidence="17" id="KW-1185">Reference proteome</keyword>
<dbReference type="RefSeq" id="WP_010023663.1">
    <property type="nucleotide sequence ID" value="NZ_AFVQ02000146.1"/>
</dbReference>
<dbReference type="GO" id="GO:0008840">
    <property type="term" value="F:4-hydroxy-tetrahydrodipicolinate synthase activity"/>
    <property type="evidence" value="ECO:0007669"/>
    <property type="project" value="UniProtKB-UniRule"/>
</dbReference>
<feature type="binding site" evidence="12 15">
    <location>
        <position position="204"/>
    </location>
    <ligand>
        <name>pyruvate</name>
        <dbReference type="ChEBI" id="CHEBI:15361"/>
    </ligand>
</feature>
<evidence type="ECO:0000313" key="17">
    <source>
        <dbReference type="Proteomes" id="UP000035553"/>
    </source>
</evidence>
<dbReference type="Proteomes" id="UP000035553">
    <property type="component" value="Unassembled WGS sequence"/>
</dbReference>
<dbReference type="Gene3D" id="3.20.20.70">
    <property type="entry name" value="Aldolase class I"/>
    <property type="match status" value="1"/>
</dbReference>
<dbReference type="OrthoDB" id="9782828at2"/>
<keyword evidence="6 12" id="KW-0028">Amino-acid biosynthesis</keyword>
<comment type="caution">
    <text evidence="12">Was originally thought to be a dihydrodipicolinate synthase (DHDPS), catalyzing the condensation of (S)-aspartate-beta-semialdehyde [(S)-ASA] and pyruvate to dihydrodipicolinate (DHDP). However, it was shown in E.coli that the product of the enzymatic reaction is not dihydrodipicolinate but in fact (4S)-4-hydroxy-2,3,4,5-tetrahydro-(2S)-dipicolinic acid (HTPA), and that the consecutive dehydration reaction leading to DHDP is not spontaneous but catalyzed by DapB.</text>
</comment>
<feature type="active site" description="Schiff-base intermediate with substrate" evidence="12 14">
    <location>
        <position position="162"/>
    </location>
</feature>
<comment type="caution">
    <text evidence="16">The sequence shown here is derived from an EMBL/GenBank/DDBJ whole genome shotgun (WGS) entry which is preliminary data.</text>
</comment>
<comment type="function">
    <text evidence="1 12">Catalyzes the condensation of (S)-aspartate-beta-semialdehyde [(S)-ASA] and pyruvate to 4-hydroxy-tetrahydrodipicolinate (HTPA).</text>
</comment>
<feature type="binding site" evidence="12 15">
    <location>
        <position position="46"/>
    </location>
    <ligand>
        <name>pyruvate</name>
        <dbReference type="ChEBI" id="CHEBI:15361"/>
    </ligand>
</feature>
<dbReference type="SUPFAM" id="SSF51569">
    <property type="entry name" value="Aldolase"/>
    <property type="match status" value="1"/>
</dbReference>
<accession>A0A0U1QME1</accession>
<evidence type="ECO:0000256" key="15">
    <source>
        <dbReference type="PIRSR" id="PIRSR001365-2"/>
    </source>
</evidence>
<dbReference type="GO" id="GO:0005829">
    <property type="term" value="C:cytosol"/>
    <property type="evidence" value="ECO:0007669"/>
    <property type="project" value="TreeGrafter"/>
</dbReference>
<dbReference type="EMBL" id="AFVQ02000146">
    <property type="protein sequence ID" value="KLI01969.1"/>
    <property type="molecule type" value="Genomic_DNA"/>
</dbReference>
<dbReference type="InterPro" id="IPR005263">
    <property type="entry name" value="DapA"/>
</dbReference>
<evidence type="ECO:0000256" key="5">
    <source>
        <dbReference type="ARBA" id="ARBA00022490"/>
    </source>
</evidence>
<feature type="site" description="Part of a proton relay during catalysis" evidence="12">
    <location>
        <position position="45"/>
    </location>
</feature>
<evidence type="ECO:0000256" key="4">
    <source>
        <dbReference type="ARBA" id="ARBA00012086"/>
    </source>
</evidence>
<evidence type="ECO:0000256" key="1">
    <source>
        <dbReference type="ARBA" id="ARBA00003294"/>
    </source>
</evidence>
<dbReference type="EC" id="4.3.3.7" evidence="4 12"/>
<dbReference type="PIRSF" id="PIRSF001365">
    <property type="entry name" value="DHDPS"/>
    <property type="match status" value="1"/>
</dbReference>
<feature type="active site" description="Proton donor/acceptor" evidence="12 14">
    <location>
        <position position="134"/>
    </location>
</feature>
<dbReference type="STRING" id="1069536.SINU_10500"/>
<comment type="subcellular location">
    <subcellularLocation>
        <location evidence="12">Cytoplasm</location>
    </subcellularLocation>
</comment>
<keyword evidence="8 12" id="KW-0457">Lysine biosynthesis</keyword>
<dbReference type="CDD" id="cd00950">
    <property type="entry name" value="DHDPS"/>
    <property type="match status" value="1"/>
</dbReference>
<dbReference type="PRINTS" id="PR00146">
    <property type="entry name" value="DHPICSNTHASE"/>
</dbReference>
<comment type="pathway">
    <text evidence="2 12">Amino-acid biosynthesis; L-lysine biosynthesis via DAP pathway; (S)-tetrahydrodipicolinate from L-aspartate: step 3/4.</text>
</comment>
<name>A0A0U1QME1_9BACL</name>
<keyword evidence="5 12" id="KW-0963">Cytoplasm</keyword>
<evidence type="ECO:0000256" key="14">
    <source>
        <dbReference type="PIRSR" id="PIRSR001365-1"/>
    </source>
</evidence>
<evidence type="ECO:0000313" key="16">
    <source>
        <dbReference type="EMBL" id="KLI01969.1"/>
    </source>
</evidence>
<dbReference type="PROSITE" id="PS00665">
    <property type="entry name" value="DHDPS_1"/>
    <property type="match status" value="1"/>
</dbReference>
<proteinExistence type="inferred from homology"/>
<evidence type="ECO:0000256" key="11">
    <source>
        <dbReference type="ARBA" id="ARBA00047836"/>
    </source>
</evidence>
<evidence type="ECO:0000256" key="6">
    <source>
        <dbReference type="ARBA" id="ARBA00022605"/>
    </source>
</evidence>
<comment type="subunit">
    <text evidence="12">Homotetramer; dimer of dimers.</text>
</comment>
<dbReference type="GO" id="GO:0019877">
    <property type="term" value="P:diaminopimelate biosynthetic process"/>
    <property type="evidence" value="ECO:0007669"/>
    <property type="project" value="UniProtKB-UniRule"/>
</dbReference>
<dbReference type="InterPro" id="IPR020624">
    <property type="entry name" value="Schiff_base-form_aldolases_CS"/>
</dbReference>
<dbReference type="PANTHER" id="PTHR12128">
    <property type="entry name" value="DIHYDRODIPICOLINATE SYNTHASE"/>
    <property type="match status" value="1"/>
</dbReference>
<evidence type="ECO:0000256" key="9">
    <source>
        <dbReference type="ARBA" id="ARBA00023239"/>
    </source>
</evidence>
<dbReference type="HAMAP" id="MF_00418">
    <property type="entry name" value="DapA"/>
    <property type="match status" value="1"/>
</dbReference>
<evidence type="ECO:0000256" key="8">
    <source>
        <dbReference type="ARBA" id="ARBA00023154"/>
    </source>
</evidence>
<dbReference type="PANTHER" id="PTHR12128:SF66">
    <property type="entry name" value="4-HYDROXY-2-OXOGLUTARATE ALDOLASE, MITOCHONDRIAL"/>
    <property type="match status" value="1"/>
</dbReference>
<organism evidence="16 17">
    <name type="scientific">Sporolactobacillus inulinus CASD</name>
    <dbReference type="NCBI Taxonomy" id="1069536"/>
    <lineage>
        <taxon>Bacteria</taxon>
        <taxon>Bacillati</taxon>
        <taxon>Bacillota</taxon>
        <taxon>Bacilli</taxon>
        <taxon>Bacillales</taxon>
        <taxon>Sporolactobacillaceae</taxon>
        <taxon>Sporolactobacillus</taxon>
    </lineage>
</organism>
<evidence type="ECO:0000256" key="12">
    <source>
        <dbReference type="HAMAP-Rule" id="MF_00418"/>
    </source>
</evidence>
<keyword evidence="10 12" id="KW-0704">Schiff base</keyword>
<dbReference type="SMART" id="SM01130">
    <property type="entry name" value="DHDPS"/>
    <property type="match status" value="1"/>
</dbReference>
<sequence>MDFGRLLTAMVTPFDENGKVDLHQTTVLLEHLIKTGSDGVVVAGTTGESPTLSHDEKLALFEHVVRVVDGRIKVIVGTGGNNTELSAAFSKEAANLGVDAVMAVAPFYNKPNQAGIYAHYKAIADQVAVPVVIYNIPSRSKVNIDAETIIKLSKIDNIVAVKEASGNLDQMAEIINGTDDQFHLYSGDDGLTLPVLSIGGHGVISVASHVIAPEMKQMMEDYSQGRVREAAAKHRMMLPLMRELFASPSPSPVKALLNQLNLRVGGVRLPMVALTDQELESLLNVYHAFKKNSSSGITNK</sequence>
<dbReference type="InterPro" id="IPR013785">
    <property type="entry name" value="Aldolase_TIM"/>
</dbReference>
<evidence type="ECO:0000256" key="7">
    <source>
        <dbReference type="ARBA" id="ARBA00022915"/>
    </source>
</evidence>